<dbReference type="GO" id="GO:0045881">
    <property type="term" value="P:positive regulation of sporulation resulting in formation of a cellular spore"/>
    <property type="evidence" value="ECO:0007669"/>
    <property type="project" value="TreeGrafter"/>
</dbReference>
<dbReference type="Pfam" id="PF02195">
    <property type="entry name" value="ParB_N"/>
    <property type="match status" value="1"/>
</dbReference>
<gene>
    <name evidence="2" type="ORF">LCGC14_0672800</name>
</gene>
<comment type="caution">
    <text evidence="2">The sequence shown here is derived from an EMBL/GenBank/DDBJ whole genome shotgun (WGS) entry which is preliminary data.</text>
</comment>
<dbReference type="Gene3D" id="3.90.1530.10">
    <property type="entry name" value="Conserved hypothetical protein from pyrococcus furiosus pfu- 392566-001, ParB domain"/>
    <property type="match status" value="1"/>
</dbReference>
<dbReference type="InterPro" id="IPR003115">
    <property type="entry name" value="ParB_N"/>
</dbReference>
<dbReference type="GO" id="GO:0005694">
    <property type="term" value="C:chromosome"/>
    <property type="evidence" value="ECO:0007669"/>
    <property type="project" value="TreeGrafter"/>
</dbReference>
<protein>
    <recommendedName>
        <fullName evidence="1">ParB-like N-terminal domain-containing protein</fullName>
    </recommendedName>
</protein>
<proteinExistence type="predicted"/>
<dbReference type="InterPro" id="IPR036086">
    <property type="entry name" value="ParB/Sulfiredoxin_sf"/>
</dbReference>
<dbReference type="SUPFAM" id="SSF110849">
    <property type="entry name" value="ParB/Sulfiredoxin"/>
    <property type="match status" value="1"/>
</dbReference>
<evidence type="ECO:0000259" key="1">
    <source>
        <dbReference type="SMART" id="SM00470"/>
    </source>
</evidence>
<feature type="domain" description="ParB-like N-terminal" evidence="1">
    <location>
        <begin position="6"/>
        <end position="99"/>
    </location>
</feature>
<sequence length="210" mass="23548">MKIEYKTVKLNKITPKYGSRDENPNKMEDERYELLVEAIREEGFLQPILALKKKRKIEIVDGHHRFWAAQEVNLDTIDVILMSGISDDRALALGFGMNMKRGETDLSMAALLLQSIQNEFSTEELSVLSGFTQGELETLLEVGEQPTEEDLLADAADATIPDEDEKPGKLFVLEISFDEKSDYKIARKRLKKAGSGDMGRGLLALLGVED</sequence>
<dbReference type="PANTHER" id="PTHR33375">
    <property type="entry name" value="CHROMOSOME-PARTITIONING PROTEIN PARB-RELATED"/>
    <property type="match status" value="1"/>
</dbReference>
<evidence type="ECO:0000313" key="2">
    <source>
        <dbReference type="EMBL" id="KKN46440.1"/>
    </source>
</evidence>
<reference evidence="2" key="1">
    <citation type="journal article" date="2015" name="Nature">
        <title>Complex archaea that bridge the gap between prokaryotes and eukaryotes.</title>
        <authorList>
            <person name="Spang A."/>
            <person name="Saw J.H."/>
            <person name="Jorgensen S.L."/>
            <person name="Zaremba-Niedzwiedzka K."/>
            <person name="Martijn J."/>
            <person name="Lind A.E."/>
            <person name="van Eijk R."/>
            <person name="Schleper C."/>
            <person name="Guy L."/>
            <person name="Ettema T.J."/>
        </authorList>
    </citation>
    <scope>NUCLEOTIDE SEQUENCE</scope>
</reference>
<dbReference type="GO" id="GO:0007059">
    <property type="term" value="P:chromosome segregation"/>
    <property type="evidence" value="ECO:0007669"/>
    <property type="project" value="TreeGrafter"/>
</dbReference>
<accession>A0A0F9QQI4</accession>
<dbReference type="SMART" id="SM00470">
    <property type="entry name" value="ParB"/>
    <property type="match status" value="1"/>
</dbReference>
<name>A0A0F9QQI4_9ZZZZ</name>
<organism evidence="2">
    <name type="scientific">marine sediment metagenome</name>
    <dbReference type="NCBI Taxonomy" id="412755"/>
    <lineage>
        <taxon>unclassified sequences</taxon>
        <taxon>metagenomes</taxon>
        <taxon>ecological metagenomes</taxon>
    </lineage>
</organism>
<dbReference type="CDD" id="cd16387">
    <property type="entry name" value="ParB_N_Srx"/>
    <property type="match status" value="1"/>
</dbReference>
<dbReference type="EMBL" id="LAZR01001330">
    <property type="protein sequence ID" value="KKN46440.1"/>
    <property type="molecule type" value="Genomic_DNA"/>
</dbReference>
<dbReference type="AlphaFoldDB" id="A0A0F9QQI4"/>
<dbReference type="PANTHER" id="PTHR33375:SF1">
    <property type="entry name" value="CHROMOSOME-PARTITIONING PROTEIN PARB-RELATED"/>
    <property type="match status" value="1"/>
</dbReference>
<dbReference type="InterPro" id="IPR050336">
    <property type="entry name" value="Chromosome_partition/occlusion"/>
</dbReference>